<dbReference type="PROSITE" id="PS50157">
    <property type="entry name" value="ZINC_FINGER_C2H2_2"/>
    <property type="match status" value="2"/>
</dbReference>
<evidence type="ECO:0000259" key="13">
    <source>
        <dbReference type="PROSITE" id="PS50157"/>
    </source>
</evidence>
<evidence type="ECO:0000313" key="15">
    <source>
        <dbReference type="Proteomes" id="UP000196158"/>
    </source>
</evidence>
<protein>
    <submittedName>
        <fullName evidence="14">Similar to Saccharomyces cerevisiae YPR013C Putative zinc finger protein</fullName>
    </submittedName>
</protein>
<feature type="domain" description="C2H2-type" evidence="13">
    <location>
        <begin position="263"/>
        <end position="290"/>
    </location>
</feature>
<feature type="region of interest" description="Disordered" evidence="12">
    <location>
        <begin position="345"/>
        <end position="373"/>
    </location>
</feature>
<keyword evidence="3" id="KW-0479">Metal-binding</keyword>
<keyword evidence="10" id="KW-0539">Nucleus</keyword>
<feature type="compositionally biased region" description="Low complexity" evidence="12">
    <location>
        <begin position="345"/>
        <end position="360"/>
    </location>
</feature>
<dbReference type="SUPFAM" id="SSF57667">
    <property type="entry name" value="beta-beta-alpha zinc fingers"/>
    <property type="match status" value="1"/>
</dbReference>
<feature type="domain" description="C2H2-type" evidence="13">
    <location>
        <begin position="291"/>
        <end position="320"/>
    </location>
</feature>
<dbReference type="Proteomes" id="UP000196158">
    <property type="component" value="Unassembled WGS sequence"/>
</dbReference>
<dbReference type="PANTHER" id="PTHR47772:SF13">
    <property type="entry name" value="GASTRULA ZINC FINGER PROTEIN XLCGF49.1-LIKE-RELATED"/>
    <property type="match status" value="1"/>
</dbReference>
<dbReference type="STRING" id="1789683.A0A1X7R827"/>
<name>A0A1X7R827_9SACH</name>
<dbReference type="AlphaFoldDB" id="A0A1X7R827"/>
<dbReference type="InterPro" id="IPR013087">
    <property type="entry name" value="Znf_C2H2_type"/>
</dbReference>
<keyword evidence="15" id="KW-1185">Reference proteome</keyword>
<dbReference type="FunFam" id="3.30.160.60:FF:000045">
    <property type="entry name" value="ZFP69 zinc finger protein B"/>
    <property type="match status" value="1"/>
</dbReference>
<sequence>MDPQEFDNNNNNQRSKSTNSNYIDNNNNNYLYFQNVNDIKYLNHDTNNNFYYNNNNNGANNLNNEVMTQFPKFDSYADAYNRLAIIDPSSINHNTNNIDMMYGLSTVDLQQQQQQFQQQDPFLNNNINRFTPTPLNSSNNNNNNNSKGILAMSLQTMGMQIPIVTNSNNNTTTPLLIQQSNNSNINNNILPFNNRNYITVNGNTNLNDSNNRMIRSTPKDGSQQFLSIEPISLKNNQKDKESSIINNNTESFTNYDETQRFKYGCSICGKRFKRPSSLKTHINIHTGFKPFTCPYMECDKSFNAKSNMLRHYKLHFKLRSGAYILPDGHISLNKPTSKQLFKNVSSLNNNNNNNNNSHGNNKSKKSIIDHTQW</sequence>
<dbReference type="Pfam" id="PF00096">
    <property type="entry name" value="zf-C2H2"/>
    <property type="match status" value="2"/>
</dbReference>
<dbReference type="FunFam" id="3.30.160.60:FF:000100">
    <property type="entry name" value="Zinc finger 45-like"/>
    <property type="match status" value="1"/>
</dbReference>
<comment type="subcellular location">
    <subcellularLocation>
        <location evidence="1">Nucleus</location>
    </subcellularLocation>
</comment>
<feature type="region of interest" description="Disordered" evidence="12">
    <location>
        <begin position="1"/>
        <end position="25"/>
    </location>
</feature>
<evidence type="ECO:0000313" key="14">
    <source>
        <dbReference type="EMBL" id="SMN21833.1"/>
    </source>
</evidence>
<evidence type="ECO:0000256" key="7">
    <source>
        <dbReference type="ARBA" id="ARBA00023015"/>
    </source>
</evidence>
<evidence type="ECO:0000256" key="9">
    <source>
        <dbReference type="ARBA" id="ARBA00023163"/>
    </source>
</evidence>
<evidence type="ECO:0000256" key="10">
    <source>
        <dbReference type="ARBA" id="ARBA00023242"/>
    </source>
</evidence>
<keyword evidence="5 11" id="KW-0863">Zinc-finger</keyword>
<keyword evidence="2" id="KW-0678">Repressor</keyword>
<evidence type="ECO:0000256" key="3">
    <source>
        <dbReference type="ARBA" id="ARBA00022723"/>
    </source>
</evidence>
<evidence type="ECO:0000256" key="1">
    <source>
        <dbReference type="ARBA" id="ARBA00004123"/>
    </source>
</evidence>
<evidence type="ECO:0000256" key="4">
    <source>
        <dbReference type="ARBA" id="ARBA00022737"/>
    </source>
</evidence>
<evidence type="ECO:0000256" key="2">
    <source>
        <dbReference type="ARBA" id="ARBA00022491"/>
    </source>
</evidence>
<evidence type="ECO:0000256" key="8">
    <source>
        <dbReference type="ARBA" id="ARBA00023125"/>
    </source>
</evidence>
<dbReference type="SMART" id="SM00355">
    <property type="entry name" value="ZnF_C2H2"/>
    <property type="match status" value="2"/>
</dbReference>
<feature type="compositionally biased region" description="Low complexity" evidence="12">
    <location>
        <begin position="8"/>
        <end position="25"/>
    </location>
</feature>
<organism evidence="14 15">
    <name type="scientific">Maudiozyma saulgeensis</name>
    <dbReference type="NCBI Taxonomy" id="1789683"/>
    <lineage>
        <taxon>Eukaryota</taxon>
        <taxon>Fungi</taxon>
        <taxon>Dikarya</taxon>
        <taxon>Ascomycota</taxon>
        <taxon>Saccharomycotina</taxon>
        <taxon>Saccharomycetes</taxon>
        <taxon>Saccharomycetales</taxon>
        <taxon>Saccharomycetaceae</taxon>
        <taxon>Maudiozyma</taxon>
    </lineage>
</organism>
<accession>A0A1X7R827</accession>
<dbReference type="Gene3D" id="3.30.160.60">
    <property type="entry name" value="Classic Zinc Finger"/>
    <property type="match status" value="2"/>
</dbReference>
<keyword evidence="8" id="KW-0238">DNA-binding</keyword>
<proteinExistence type="predicted"/>
<keyword evidence="4" id="KW-0677">Repeat</keyword>
<keyword evidence="6" id="KW-0862">Zinc</keyword>
<keyword evidence="7" id="KW-0805">Transcription regulation</keyword>
<dbReference type="GO" id="GO:0008270">
    <property type="term" value="F:zinc ion binding"/>
    <property type="evidence" value="ECO:0007669"/>
    <property type="project" value="UniProtKB-KW"/>
</dbReference>
<dbReference type="InterPro" id="IPR050636">
    <property type="entry name" value="C2H2-ZF_domain-containing"/>
</dbReference>
<evidence type="ECO:0000256" key="6">
    <source>
        <dbReference type="ARBA" id="ARBA00022833"/>
    </source>
</evidence>
<keyword evidence="9" id="KW-0804">Transcription</keyword>
<gene>
    <name evidence="14" type="ORF">KASA_0J01562G</name>
</gene>
<dbReference type="InterPro" id="IPR036236">
    <property type="entry name" value="Znf_C2H2_sf"/>
</dbReference>
<dbReference type="PANTHER" id="PTHR47772">
    <property type="entry name" value="ZINC FINGER PROTEIN 200"/>
    <property type="match status" value="1"/>
</dbReference>
<reference evidence="14 15" key="1">
    <citation type="submission" date="2017-04" db="EMBL/GenBank/DDBJ databases">
        <authorList>
            <person name="Afonso C.L."/>
            <person name="Miller P.J."/>
            <person name="Scott M.A."/>
            <person name="Spackman E."/>
            <person name="Goraichik I."/>
            <person name="Dimitrov K.M."/>
            <person name="Suarez D.L."/>
            <person name="Swayne D.E."/>
        </authorList>
    </citation>
    <scope>NUCLEOTIDE SEQUENCE [LARGE SCALE GENOMIC DNA]</scope>
</reference>
<dbReference type="GO" id="GO:0003677">
    <property type="term" value="F:DNA binding"/>
    <property type="evidence" value="ECO:0007669"/>
    <property type="project" value="UniProtKB-KW"/>
</dbReference>
<dbReference type="OrthoDB" id="6077919at2759"/>
<dbReference type="GO" id="GO:0005634">
    <property type="term" value="C:nucleus"/>
    <property type="evidence" value="ECO:0007669"/>
    <property type="project" value="UniProtKB-SubCell"/>
</dbReference>
<evidence type="ECO:0000256" key="12">
    <source>
        <dbReference type="SAM" id="MobiDB-lite"/>
    </source>
</evidence>
<evidence type="ECO:0000256" key="11">
    <source>
        <dbReference type="PROSITE-ProRule" id="PRU00042"/>
    </source>
</evidence>
<dbReference type="PROSITE" id="PS00028">
    <property type="entry name" value="ZINC_FINGER_C2H2_1"/>
    <property type="match status" value="2"/>
</dbReference>
<dbReference type="EMBL" id="FXLY01000009">
    <property type="protein sequence ID" value="SMN21833.1"/>
    <property type="molecule type" value="Genomic_DNA"/>
</dbReference>
<evidence type="ECO:0000256" key="5">
    <source>
        <dbReference type="ARBA" id="ARBA00022771"/>
    </source>
</evidence>